<proteinExistence type="inferred from homology"/>
<keyword evidence="6" id="KW-0560">Oxidoreductase</keyword>
<keyword evidence="5" id="KW-0862">Zinc</keyword>
<evidence type="ECO:0000256" key="3">
    <source>
        <dbReference type="ARBA" id="ARBA00013190"/>
    </source>
</evidence>
<dbReference type="PATRIC" id="fig|670052.7.peg.3523"/>
<comment type="similarity">
    <text evidence="2">Belongs to the zinc-containing alcohol dehydrogenase family.</text>
</comment>
<evidence type="ECO:0000256" key="5">
    <source>
        <dbReference type="ARBA" id="ARBA00022833"/>
    </source>
</evidence>
<dbReference type="EMBL" id="CP016282">
    <property type="protein sequence ID" value="ANP74351.1"/>
    <property type="molecule type" value="Genomic_DNA"/>
</dbReference>
<accession>A0A1B1BPB8</accession>
<evidence type="ECO:0000313" key="10">
    <source>
        <dbReference type="EMBL" id="ANP74351.1"/>
    </source>
</evidence>
<dbReference type="SUPFAM" id="SSF51735">
    <property type="entry name" value="NAD(P)-binding Rossmann-fold domains"/>
    <property type="match status" value="1"/>
</dbReference>
<dbReference type="InterPro" id="IPR036291">
    <property type="entry name" value="NAD(P)-bd_dom_sf"/>
</dbReference>
<evidence type="ECO:0000256" key="4">
    <source>
        <dbReference type="ARBA" id="ARBA00022723"/>
    </source>
</evidence>
<dbReference type="SUPFAM" id="SSF50129">
    <property type="entry name" value="GroES-like"/>
    <property type="match status" value="1"/>
</dbReference>
<dbReference type="Gene3D" id="3.40.50.720">
    <property type="entry name" value="NAD(P)-binding Rossmann-like Domain"/>
    <property type="match status" value="1"/>
</dbReference>
<comment type="cofactor">
    <cofactor evidence="1">
        <name>Zn(2+)</name>
        <dbReference type="ChEBI" id="CHEBI:29105"/>
    </cofactor>
</comment>
<reference evidence="10 11" key="1">
    <citation type="submission" date="2016-06" db="EMBL/GenBank/DDBJ databases">
        <title>Genome sequencing of Cryobacterium arcticum PAMC 27867.</title>
        <authorList>
            <person name="Lee J."/>
            <person name="Kim O.-S."/>
        </authorList>
    </citation>
    <scope>NUCLEOTIDE SEQUENCE [LARGE SCALE GENOMIC DNA]</scope>
    <source>
        <strain evidence="10 11">PAMC 27867</strain>
    </source>
</reference>
<evidence type="ECO:0000259" key="9">
    <source>
        <dbReference type="Pfam" id="PF08240"/>
    </source>
</evidence>
<dbReference type="InterPro" id="IPR011032">
    <property type="entry name" value="GroES-like_sf"/>
</dbReference>
<evidence type="ECO:0000256" key="6">
    <source>
        <dbReference type="ARBA" id="ARBA00023002"/>
    </source>
</evidence>
<feature type="domain" description="Alcohol dehydrogenase-like N-terminal" evidence="9">
    <location>
        <begin position="32"/>
        <end position="141"/>
    </location>
</feature>
<comment type="catalytic activity">
    <reaction evidence="8">
        <text>a primary alcohol + NAD(+) = an aldehyde + NADH + H(+)</text>
        <dbReference type="Rhea" id="RHEA:10736"/>
        <dbReference type="ChEBI" id="CHEBI:15378"/>
        <dbReference type="ChEBI" id="CHEBI:15734"/>
        <dbReference type="ChEBI" id="CHEBI:17478"/>
        <dbReference type="ChEBI" id="CHEBI:57540"/>
        <dbReference type="ChEBI" id="CHEBI:57945"/>
        <dbReference type="EC" id="1.1.1.1"/>
    </reaction>
</comment>
<dbReference type="Proteomes" id="UP000092582">
    <property type="component" value="Chromosome 1"/>
</dbReference>
<evidence type="ECO:0000256" key="7">
    <source>
        <dbReference type="ARBA" id="ARBA00049164"/>
    </source>
</evidence>
<evidence type="ECO:0000256" key="2">
    <source>
        <dbReference type="ARBA" id="ARBA00008072"/>
    </source>
</evidence>
<dbReference type="NCBIfam" id="TIGR02822">
    <property type="entry name" value="adh_fam_2"/>
    <property type="match status" value="1"/>
</dbReference>
<evidence type="ECO:0000256" key="8">
    <source>
        <dbReference type="ARBA" id="ARBA00049243"/>
    </source>
</evidence>
<dbReference type="AlphaFoldDB" id="A0A1B1BPB8"/>
<sequence length="342" mass="35999">MLEALVIITEAWVTTGDHGISRRDRAVAAPEADEVLVECLACGVCRTDLHVVDGELPPHRSAVVPGHQVVGLVIATGPAVRRLQRGDLVGIAWLRETCGSCDYCLTGRENLCASARFTGYDADGGFARHAVVREAFAYPLPAGTDPVAAAPLLCAGIIGYRALRRANLPPGGHLGLYGFGSSAHITAALALAAGASVSAMTRGDANRDLARTMPLRFVGDEASRPPDDLDSAILFAPAGGLVPVALEATRPGGTVVVAGIHLSDIPVLGYEEHLFHERDLRSVTCNTRADGREFLRLAQNLSLRPTVTTYGFDQVDRALDDLRAGRASGSLVVSIGRAQTPT</sequence>
<dbReference type="STRING" id="670052.PA27867_3424"/>
<keyword evidence="4" id="KW-0479">Metal-binding</keyword>
<dbReference type="Pfam" id="PF08240">
    <property type="entry name" value="ADH_N"/>
    <property type="match status" value="1"/>
</dbReference>
<dbReference type="KEGG" id="cart:PA27867_3424"/>
<dbReference type="PANTHER" id="PTHR42940">
    <property type="entry name" value="ALCOHOL DEHYDROGENASE 1-RELATED"/>
    <property type="match status" value="1"/>
</dbReference>
<dbReference type="GO" id="GO:0046872">
    <property type="term" value="F:metal ion binding"/>
    <property type="evidence" value="ECO:0007669"/>
    <property type="project" value="UniProtKB-KW"/>
</dbReference>
<dbReference type="OrthoDB" id="3567264at2"/>
<dbReference type="InterPro" id="IPR014187">
    <property type="entry name" value="ADH_Zn_typ-2"/>
</dbReference>
<gene>
    <name evidence="10" type="ORF">PA27867_3424</name>
</gene>
<dbReference type="RefSeq" id="WP_084021278.1">
    <property type="nucleotide sequence ID" value="NZ_CP016282.1"/>
</dbReference>
<name>A0A1B1BPB8_9MICO</name>
<dbReference type="PANTHER" id="PTHR42940:SF8">
    <property type="entry name" value="VACUOLAR PROTEIN SORTING-ASSOCIATED PROTEIN 11"/>
    <property type="match status" value="1"/>
</dbReference>
<protein>
    <recommendedName>
        <fullName evidence="3">alcohol dehydrogenase</fullName>
        <ecNumber evidence="3">1.1.1.1</ecNumber>
    </recommendedName>
</protein>
<dbReference type="EC" id="1.1.1.1" evidence="3"/>
<dbReference type="GO" id="GO:0004022">
    <property type="term" value="F:alcohol dehydrogenase (NAD+) activity"/>
    <property type="evidence" value="ECO:0007669"/>
    <property type="project" value="UniProtKB-EC"/>
</dbReference>
<dbReference type="InterPro" id="IPR013154">
    <property type="entry name" value="ADH-like_N"/>
</dbReference>
<comment type="catalytic activity">
    <reaction evidence="7">
        <text>a secondary alcohol + NAD(+) = a ketone + NADH + H(+)</text>
        <dbReference type="Rhea" id="RHEA:10740"/>
        <dbReference type="ChEBI" id="CHEBI:15378"/>
        <dbReference type="ChEBI" id="CHEBI:17087"/>
        <dbReference type="ChEBI" id="CHEBI:35681"/>
        <dbReference type="ChEBI" id="CHEBI:57540"/>
        <dbReference type="ChEBI" id="CHEBI:57945"/>
        <dbReference type="EC" id="1.1.1.1"/>
    </reaction>
</comment>
<dbReference type="GO" id="GO:0005737">
    <property type="term" value="C:cytoplasm"/>
    <property type="evidence" value="ECO:0007669"/>
    <property type="project" value="TreeGrafter"/>
</dbReference>
<dbReference type="Gene3D" id="3.90.180.10">
    <property type="entry name" value="Medium-chain alcohol dehydrogenases, catalytic domain"/>
    <property type="match status" value="1"/>
</dbReference>
<organism evidence="10 11">
    <name type="scientific">Cryobacterium arcticum</name>
    <dbReference type="NCBI Taxonomy" id="670052"/>
    <lineage>
        <taxon>Bacteria</taxon>
        <taxon>Bacillati</taxon>
        <taxon>Actinomycetota</taxon>
        <taxon>Actinomycetes</taxon>
        <taxon>Micrococcales</taxon>
        <taxon>Microbacteriaceae</taxon>
        <taxon>Cryobacterium</taxon>
    </lineage>
</organism>
<evidence type="ECO:0000313" key="11">
    <source>
        <dbReference type="Proteomes" id="UP000092582"/>
    </source>
</evidence>
<evidence type="ECO:0000256" key="1">
    <source>
        <dbReference type="ARBA" id="ARBA00001947"/>
    </source>
</evidence>
<keyword evidence="11" id="KW-1185">Reference proteome</keyword>